<keyword evidence="10 22" id="KW-0472">Membrane</keyword>
<evidence type="ECO:0000256" key="24">
    <source>
        <dbReference type="SAM" id="Phobius"/>
    </source>
</evidence>
<dbReference type="Pfam" id="PF00153">
    <property type="entry name" value="Mito_carr"/>
    <property type="match status" value="3"/>
</dbReference>
<evidence type="ECO:0000256" key="19">
    <source>
        <dbReference type="ARBA" id="ARBA00078745"/>
    </source>
</evidence>
<dbReference type="PANTHER" id="PTHR45624:SF61">
    <property type="entry name" value="MITOCHONDRIAL BASIC AMINO ACIDS TRANSPORTER"/>
    <property type="match status" value="1"/>
</dbReference>
<reference evidence="25" key="1">
    <citation type="submission" date="2020-03" db="EMBL/GenBank/DDBJ databases">
        <authorList>
            <person name="Chebbi M.A."/>
            <person name="Drezen J.M."/>
        </authorList>
    </citation>
    <scope>NUCLEOTIDE SEQUENCE</scope>
    <source>
        <tissue evidence="25">Whole body</tissue>
    </source>
</reference>
<dbReference type="GO" id="GO:1990575">
    <property type="term" value="P:mitochondrial L-ornithine transmembrane transport"/>
    <property type="evidence" value="ECO:0007669"/>
    <property type="project" value="UniProtKB-ARBA"/>
</dbReference>
<evidence type="ECO:0000256" key="20">
    <source>
        <dbReference type="ARBA" id="ARBA00079387"/>
    </source>
</evidence>
<dbReference type="InterPro" id="IPR018108">
    <property type="entry name" value="MCP_transmembrane"/>
</dbReference>
<evidence type="ECO:0000256" key="13">
    <source>
        <dbReference type="ARBA" id="ARBA00050768"/>
    </source>
</evidence>
<keyword evidence="26" id="KW-1185">Reference proteome</keyword>
<keyword evidence="5" id="KW-0677">Repeat</keyword>
<keyword evidence="7" id="KW-0029">Amino-acid transport</keyword>
<dbReference type="Proteomes" id="UP000729913">
    <property type="component" value="Unassembled WGS sequence"/>
</dbReference>
<dbReference type="GO" id="GO:0005743">
    <property type="term" value="C:mitochondrial inner membrane"/>
    <property type="evidence" value="ECO:0007669"/>
    <property type="project" value="UniProtKB-SubCell"/>
</dbReference>
<reference evidence="25" key="2">
    <citation type="submission" date="2021-04" db="EMBL/GenBank/DDBJ databases">
        <title>Genome-wide patterns of bracovirus chromosomal integration into multiple host tissues during parasitism.</title>
        <authorList>
            <person name="Chebbi M.A.C."/>
        </authorList>
    </citation>
    <scope>NUCLEOTIDE SEQUENCE</scope>
    <source>
        <tissue evidence="25">Whole body</tissue>
    </source>
</reference>
<evidence type="ECO:0000256" key="9">
    <source>
        <dbReference type="ARBA" id="ARBA00023128"/>
    </source>
</evidence>
<evidence type="ECO:0000256" key="14">
    <source>
        <dbReference type="ARBA" id="ARBA00051045"/>
    </source>
</evidence>
<feature type="repeat" description="Solcar" evidence="22">
    <location>
        <begin position="1"/>
        <end position="85"/>
    </location>
</feature>
<evidence type="ECO:0000256" key="22">
    <source>
        <dbReference type="PROSITE-ProRule" id="PRU00282"/>
    </source>
</evidence>
<evidence type="ECO:0000256" key="4">
    <source>
        <dbReference type="ARBA" id="ARBA00022692"/>
    </source>
</evidence>
<comment type="catalytic activity">
    <reaction evidence="13">
        <text>L-histidine(out) + L-arginine(in) = L-histidine(in) + L-arginine(out)</text>
        <dbReference type="Rhea" id="RHEA:71063"/>
        <dbReference type="ChEBI" id="CHEBI:32682"/>
        <dbReference type="ChEBI" id="CHEBI:57595"/>
    </reaction>
</comment>
<organism evidence="25 26">
    <name type="scientific">Cotesia typhae</name>
    <dbReference type="NCBI Taxonomy" id="2053667"/>
    <lineage>
        <taxon>Eukaryota</taxon>
        <taxon>Metazoa</taxon>
        <taxon>Ecdysozoa</taxon>
        <taxon>Arthropoda</taxon>
        <taxon>Hexapoda</taxon>
        <taxon>Insecta</taxon>
        <taxon>Pterygota</taxon>
        <taxon>Neoptera</taxon>
        <taxon>Endopterygota</taxon>
        <taxon>Hymenoptera</taxon>
        <taxon>Apocrita</taxon>
        <taxon>Ichneumonoidea</taxon>
        <taxon>Braconidae</taxon>
        <taxon>Microgastrinae</taxon>
        <taxon>Cotesia</taxon>
    </lineage>
</organism>
<keyword evidence="3 23" id="KW-0813">Transport</keyword>
<evidence type="ECO:0000313" key="26">
    <source>
        <dbReference type="Proteomes" id="UP000729913"/>
    </source>
</evidence>
<dbReference type="OrthoDB" id="193856at2759"/>
<feature type="transmembrane region" description="Helical" evidence="24">
    <location>
        <begin position="65"/>
        <end position="82"/>
    </location>
</feature>
<evidence type="ECO:0000256" key="11">
    <source>
        <dbReference type="ARBA" id="ARBA00049090"/>
    </source>
</evidence>
<comment type="subcellular location">
    <subcellularLocation>
        <location evidence="1">Mitochondrion inner membrane</location>
        <topology evidence="1">Multi-pass membrane protein</topology>
    </subcellularLocation>
</comment>
<accession>A0A8J5R8Y1</accession>
<evidence type="ECO:0000256" key="21">
    <source>
        <dbReference type="ARBA" id="ARBA00080567"/>
    </source>
</evidence>
<feature type="repeat" description="Solcar" evidence="22">
    <location>
        <begin position="193"/>
        <end position="278"/>
    </location>
</feature>
<evidence type="ECO:0000256" key="15">
    <source>
        <dbReference type="ARBA" id="ARBA00051921"/>
    </source>
</evidence>
<evidence type="ECO:0000256" key="17">
    <source>
        <dbReference type="ARBA" id="ARBA00071763"/>
    </source>
</evidence>
<feature type="transmembrane region" description="Helical" evidence="24">
    <location>
        <begin position="154"/>
        <end position="173"/>
    </location>
</feature>
<evidence type="ECO:0000256" key="23">
    <source>
        <dbReference type="RuleBase" id="RU000488"/>
    </source>
</evidence>
<protein>
    <recommendedName>
        <fullName evidence="17">Mitochondrial basic amino acids transporter</fullName>
    </recommendedName>
    <alternativeName>
        <fullName evidence="21">Carnitine/acylcarnitine translocase-like</fullName>
    </alternativeName>
    <alternativeName>
        <fullName evidence="20">Mitochondrial carnitine/acylcarnitine carrier protein CACL</fullName>
    </alternativeName>
    <alternativeName>
        <fullName evidence="19">Mitochondrial ornithine transporter 3</fullName>
    </alternativeName>
    <alternativeName>
        <fullName evidence="18">Solute carrier family 25 member 29</fullName>
    </alternativeName>
</protein>
<comment type="caution">
    <text evidence="25">The sequence shown here is derived from an EMBL/GenBank/DDBJ whole genome shotgun (WGS) entry which is preliminary data.</text>
</comment>
<evidence type="ECO:0000256" key="6">
    <source>
        <dbReference type="ARBA" id="ARBA00022792"/>
    </source>
</evidence>
<evidence type="ECO:0000256" key="7">
    <source>
        <dbReference type="ARBA" id="ARBA00022970"/>
    </source>
</evidence>
<dbReference type="EMBL" id="JAAOIC020000016">
    <property type="protein sequence ID" value="KAG8041483.1"/>
    <property type="molecule type" value="Genomic_DNA"/>
</dbReference>
<keyword evidence="9" id="KW-0496">Mitochondrion</keyword>
<dbReference type="FunFam" id="1.50.40.10:FF:000037">
    <property type="entry name" value="Solute carrier family 25 member 29"/>
    <property type="match status" value="1"/>
</dbReference>
<evidence type="ECO:0000256" key="3">
    <source>
        <dbReference type="ARBA" id="ARBA00022448"/>
    </source>
</evidence>
<dbReference type="PROSITE" id="PS50920">
    <property type="entry name" value="SOLCAR"/>
    <property type="match status" value="3"/>
</dbReference>
<feature type="repeat" description="Solcar" evidence="22">
    <location>
        <begin position="91"/>
        <end position="182"/>
    </location>
</feature>
<sequence>MIDFIAGCLGGSAGLIVGYPLDTIKVHLQVQNSKNPIYRGTWHCFQSIIHKESIHGLYRGMSSPLAGVAALNAIVFGVYAQAQKYIIKDSNNLTSHFFAGALAGLAQAPIICPLELAKMRLQLQENSSKSPKKIHSGPVACMIDIFRQKGIRGVFTGFWVTIFREVPSLGIYFSTYELLTRDIYFNFTNKNEITTFHMLMAGGFAGIGSWLFTYPIDVIKSRIQADQNGRYKGSIDCLKKSVREDGVRCLFRGMNSTILRAFPTNAVTFTVVHWTLRLFNYEDIVKEDLKVMEEKGNSDNCRLAKFYLMFDTILDKNFNLCTGVNICHDNYYYLRKNDYEENYNNYKDKFVRCL</sequence>
<keyword evidence="4 22" id="KW-0812">Transmembrane</keyword>
<dbReference type="InterPro" id="IPR050567">
    <property type="entry name" value="Mitochondrial_Carrier"/>
</dbReference>
<evidence type="ECO:0000256" key="1">
    <source>
        <dbReference type="ARBA" id="ARBA00004448"/>
    </source>
</evidence>
<name>A0A8J5R8Y1_9HYME</name>
<dbReference type="AlphaFoldDB" id="A0A8J5R8Y1"/>
<dbReference type="GO" id="GO:0005289">
    <property type="term" value="F:high-affinity L-arginine transmembrane transporter activity"/>
    <property type="evidence" value="ECO:0007669"/>
    <property type="project" value="TreeGrafter"/>
</dbReference>
<evidence type="ECO:0000313" key="25">
    <source>
        <dbReference type="EMBL" id="KAG8041483.1"/>
    </source>
</evidence>
<comment type="catalytic activity">
    <reaction evidence="15">
        <text>L-ornithine(in) + L-arginine(out) = L-ornithine(out) + L-arginine(in)</text>
        <dbReference type="Rhea" id="RHEA:34991"/>
        <dbReference type="ChEBI" id="CHEBI:32682"/>
        <dbReference type="ChEBI" id="CHEBI:46911"/>
    </reaction>
</comment>
<proteinExistence type="inferred from homology"/>
<evidence type="ECO:0000256" key="2">
    <source>
        <dbReference type="ARBA" id="ARBA00006375"/>
    </source>
</evidence>
<comment type="catalytic activity">
    <reaction evidence="16">
        <text>N(omega)-methyl-L-arginine(in) + L-arginine(out) = N(omega)-methyl-L-arginine(out) + L-arginine(in)</text>
        <dbReference type="Rhea" id="RHEA:72803"/>
        <dbReference type="ChEBI" id="CHEBI:32682"/>
        <dbReference type="ChEBI" id="CHEBI:114953"/>
    </reaction>
</comment>
<keyword evidence="6" id="KW-0999">Mitochondrion inner membrane</keyword>
<comment type="similarity">
    <text evidence="2 23">Belongs to the mitochondrial carrier (TC 2.A.29) family.</text>
</comment>
<evidence type="ECO:0000256" key="12">
    <source>
        <dbReference type="ARBA" id="ARBA00050592"/>
    </source>
</evidence>
<comment type="catalytic activity">
    <reaction evidence="11">
        <text>L-lysine(out) + L-arginine(in) = L-lysine(in) + L-arginine(out)</text>
        <dbReference type="Rhea" id="RHEA:70827"/>
        <dbReference type="ChEBI" id="CHEBI:32551"/>
        <dbReference type="ChEBI" id="CHEBI:32682"/>
    </reaction>
</comment>
<evidence type="ECO:0000256" key="8">
    <source>
        <dbReference type="ARBA" id="ARBA00022989"/>
    </source>
</evidence>
<keyword evidence="8 24" id="KW-1133">Transmembrane helix</keyword>
<evidence type="ECO:0000256" key="5">
    <source>
        <dbReference type="ARBA" id="ARBA00022737"/>
    </source>
</evidence>
<comment type="catalytic activity">
    <reaction evidence="12">
        <text>L-histidine(out) = L-histidine(in)</text>
        <dbReference type="Rhea" id="RHEA:72807"/>
        <dbReference type="ChEBI" id="CHEBI:57595"/>
    </reaction>
</comment>
<gene>
    <name evidence="25" type="ORF">G9C98_002776</name>
</gene>
<evidence type="ECO:0000256" key="10">
    <source>
        <dbReference type="ARBA" id="ARBA00023136"/>
    </source>
</evidence>
<feature type="transmembrane region" description="Helical" evidence="24">
    <location>
        <begin position="193"/>
        <end position="212"/>
    </location>
</feature>
<comment type="catalytic activity">
    <reaction evidence="14">
        <text>L-homoarginine(in) + L-arginine(out) = L-homoarginine(out) + L-arginine(in)</text>
        <dbReference type="Rhea" id="RHEA:72799"/>
        <dbReference type="ChEBI" id="CHEBI:32682"/>
        <dbReference type="ChEBI" id="CHEBI:143006"/>
    </reaction>
</comment>
<dbReference type="PANTHER" id="PTHR45624">
    <property type="entry name" value="MITOCHONDRIAL BASIC AMINO ACIDS TRANSPORTER-RELATED"/>
    <property type="match status" value="1"/>
</dbReference>
<evidence type="ECO:0000256" key="18">
    <source>
        <dbReference type="ARBA" id="ARBA00076491"/>
    </source>
</evidence>
<evidence type="ECO:0000256" key="16">
    <source>
        <dbReference type="ARBA" id="ARBA00052673"/>
    </source>
</evidence>